<protein>
    <submittedName>
        <fullName evidence="2">Uncharacterized protein</fullName>
    </submittedName>
</protein>
<feature type="region of interest" description="Disordered" evidence="1">
    <location>
        <begin position="38"/>
        <end position="93"/>
    </location>
</feature>
<accession>A0A2U3DSX6</accession>
<evidence type="ECO:0000256" key="1">
    <source>
        <dbReference type="SAM" id="MobiDB-lite"/>
    </source>
</evidence>
<proteinExistence type="predicted"/>
<feature type="region of interest" description="Disordered" evidence="1">
    <location>
        <begin position="467"/>
        <end position="500"/>
    </location>
</feature>
<dbReference type="Proteomes" id="UP000245956">
    <property type="component" value="Unassembled WGS sequence"/>
</dbReference>
<organism evidence="2 3">
    <name type="scientific">Purpureocillium lilacinum</name>
    <name type="common">Paecilomyces lilacinus</name>
    <dbReference type="NCBI Taxonomy" id="33203"/>
    <lineage>
        <taxon>Eukaryota</taxon>
        <taxon>Fungi</taxon>
        <taxon>Dikarya</taxon>
        <taxon>Ascomycota</taxon>
        <taxon>Pezizomycotina</taxon>
        <taxon>Sordariomycetes</taxon>
        <taxon>Hypocreomycetidae</taxon>
        <taxon>Hypocreales</taxon>
        <taxon>Ophiocordycipitaceae</taxon>
        <taxon>Purpureocillium</taxon>
    </lineage>
</organism>
<dbReference type="AlphaFoldDB" id="A0A2U3DSX6"/>
<feature type="compositionally biased region" description="Gly residues" evidence="1">
    <location>
        <begin position="292"/>
        <end position="302"/>
    </location>
</feature>
<reference evidence="2 3" key="1">
    <citation type="journal article" date="2016" name="Front. Microbiol.">
        <title>Genome and transcriptome sequences reveal the specific parasitism of the nematophagous Purpureocillium lilacinum 36-1.</title>
        <authorList>
            <person name="Xie J."/>
            <person name="Li S."/>
            <person name="Mo C."/>
            <person name="Xiao X."/>
            <person name="Peng D."/>
            <person name="Wang G."/>
            <person name="Xiao Y."/>
        </authorList>
    </citation>
    <scope>NUCLEOTIDE SEQUENCE [LARGE SCALE GENOMIC DNA]</scope>
    <source>
        <strain evidence="2 3">36-1</strain>
    </source>
</reference>
<feature type="compositionally biased region" description="Basic and acidic residues" evidence="1">
    <location>
        <begin position="78"/>
        <end position="93"/>
    </location>
</feature>
<name>A0A2U3DSX6_PURLI</name>
<evidence type="ECO:0000313" key="2">
    <source>
        <dbReference type="EMBL" id="PWI65357.1"/>
    </source>
</evidence>
<dbReference type="EMBL" id="LCWV01000034">
    <property type="protein sequence ID" value="PWI65357.1"/>
    <property type="molecule type" value="Genomic_DNA"/>
</dbReference>
<sequence>MNDDSRLGKGMYEVAVEAGVRRSVVVVAVVVRGVNGGGTKREPVLSNGEGGLAEQGGVKRANGGGRGRWTDGSSSAARGKEGGALERREQKKVSVRTRQVEVEGRIIIAVRKPFSRTAILSTALRAIARIPPRMGARGSGPSLADALPCPPPFLGGWQGDDGALVHEYEEHTCEQSPSLALSRARRIVSRVPPLFGRTRVEVEVEGSRNNYARRNAWQAAVPRPRQCIHCSKRSKRAPGTQRNPNESMCPILQRVPGAPWLARALACPRGTCASATGVGGQPASGAHPGARQGEGPGGGGQSPIGLAPLGRLDLDGAMDGWGAWNGPVDWLRRGGCLAARALFLHLCLRLRRFAGGNGGAIHRGPIVHHRSTVMWLNPRMNGQPRGSDNAVPPERDRAPLVSMEDAIPPQVQVQVQVHGGGPPGAARVRSTYVTRDARKFKVRNRRRERGGRWDYEVLVQNRAISTRPARAADAARRMRERRKKGKGQTGKKGSEGEPCGLRFKRVPVLPAASDGTGAHTSSRVSHTDFLIPALDDDDVRHSDGLSAGPAQVPCMPAAREHVVNTPETQSPRRLELTENVRSAATVLDFTGEASEAGSRM</sequence>
<evidence type="ECO:0000313" key="3">
    <source>
        <dbReference type="Proteomes" id="UP000245956"/>
    </source>
</evidence>
<feature type="region of interest" description="Disordered" evidence="1">
    <location>
        <begin position="276"/>
        <end position="307"/>
    </location>
</feature>
<comment type="caution">
    <text evidence="2">The sequence shown here is derived from an EMBL/GenBank/DDBJ whole genome shotgun (WGS) entry which is preliminary data.</text>
</comment>
<gene>
    <name evidence="2" type="ORF">PCL_07126</name>
</gene>